<keyword evidence="2" id="KW-1185">Reference proteome</keyword>
<evidence type="ECO:0008006" key="3">
    <source>
        <dbReference type="Google" id="ProtNLM"/>
    </source>
</evidence>
<dbReference type="Proteomes" id="UP000215767">
    <property type="component" value="Unassembled WGS sequence"/>
</dbReference>
<dbReference type="AlphaFoldDB" id="A0A261UEU1"/>
<proteinExistence type="predicted"/>
<name>A0A261UEU1_9BORD</name>
<sequence>MKALCIGIALSCVLTGCATNLVSRDKAKVIPADRLYEPTFVYRGGQEKAEISVIRDSGFVGSGCLHRLWVDNVKVAALDPGEAIDLGLSPGPHFMRIEMGVGLCANIQISESFELKSGERRVYRVMTDSNFKLGFVRME</sequence>
<accession>A0A261UEU1</accession>
<gene>
    <name evidence="1" type="ORF">CAL28_11630</name>
</gene>
<comment type="caution">
    <text evidence="1">The sequence shown here is derived from an EMBL/GenBank/DDBJ whole genome shotgun (WGS) entry which is preliminary data.</text>
</comment>
<protein>
    <recommendedName>
        <fullName evidence="3">3-isopropylmalate dehydratase</fullName>
    </recommendedName>
</protein>
<dbReference type="EMBL" id="NEVS01000004">
    <property type="protein sequence ID" value="OZI60111.1"/>
    <property type="molecule type" value="Genomic_DNA"/>
</dbReference>
<reference evidence="2" key="1">
    <citation type="submission" date="2017-05" db="EMBL/GenBank/DDBJ databases">
        <title>Complete and WGS of Bordetella genogroups.</title>
        <authorList>
            <person name="Spilker T."/>
            <person name="Lipuma J."/>
        </authorList>
    </citation>
    <scope>NUCLEOTIDE SEQUENCE [LARGE SCALE GENOMIC DNA]</scope>
    <source>
        <strain evidence="2">AU8856</strain>
    </source>
</reference>
<evidence type="ECO:0000313" key="1">
    <source>
        <dbReference type="EMBL" id="OZI60111.1"/>
    </source>
</evidence>
<dbReference type="OrthoDB" id="9154618at2"/>
<dbReference type="PROSITE" id="PS51257">
    <property type="entry name" value="PROKAR_LIPOPROTEIN"/>
    <property type="match status" value="1"/>
</dbReference>
<dbReference type="RefSeq" id="WP_094841527.1">
    <property type="nucleotide sequence ID" value="NZ_NEVS01000004.1"/>
</dbReference>
<evidence type="ECO:0000313" key="2">
    <source>
        <dbReference type="Proteomes" id="UP000215767"/>
    </source>
</evidence>
<organism evidence="1 2">
    <name type="scientific">Bordetella genomosp. 11</name>
    <dbReference type="NCBI Taxonomy" id="1416808"/>
    <lineage>
        <taxon>Bacteria</taxon>
        <taxon>Pseudomonadati</taxon>
        <taxon>Pseudomonadota</taxon>
        <taxon>Betaproteobacteria</taxon>
        <taxon>Burkholderiales</taxon>
        <taxon>Alcaligenaceae</taxon>
        <taxon>Bordetella</taxon>
    </lineage>
</organism>